<sequence>MCIRDSAWVVRGNGDLRELRWMAPGTPRLADAHGVAGYGKAAGGIYIHLDGGAARFAVSTDAQAVQPAYLAEAAAFVQRLERRGNGMSFDAGGYYKPFVRLANAGACSIQVDGRPARAAHAQDNTVRVELSGVAAQSVIYQRVDVVC</sequence>
<name>A0A0S4XJG3_RALSL</name>
<reference evidence="1" key="1">
    <citation type="submission" date="2015-10" db="EMBL/GenBank/DDBJ databases">
        <authorList>
            <person name="Gilbert D.G."/>
        </authorList>
    </citation>
    <scope>NUCLEOTIDE SEQUENCE</scope>
    <source>
        <strain evidence="1">Phyl III-seqv23</strain>
    </source>
</reference>
<evidence type="ECO:0000313" key="1">
    <source>
        <dbReference type="EMBL" id="CUV63944.1"/>
    </source>
</evidence>
<dbReference type="AlphaFoldDB" id="A0A0S4XJG3"/>
<organism evidence="1">
    <name type="scientific">Ralstonia solanacearum</name>
    <name type="common">Pseudomonas solanacearum</name>
    <dbReference type="NCBI Taxonomy" id="305"/>
    <lineage>
        <taxon>Bacteria</taxon>
        <taxon>Pseudomonadati</taxon>
        <taxon>Pseudomonadota</taxon>
        <taxon>Betaproteobacteria</taxon>
        <taxon>Burkholderiales</taxon>
        <taxon>Burkholderiaceae</taxon>
        <taxon>Ralstonia</taxon>
        <taxon>Ralstonia solanacearum species complex</taxon>
    </lineage>
</organism>
<dbReference type="EMBL" id="LN899822">
    <property type="protein sequence ID" value="CUV63944.1"/>
    <property type="molecule type" value="Genomic_DNA"/>
</dbReference>
<proteinExistence type="predicted"/>
<gene>
    <name evidence="1" type="ORF">RD1301_v1_4230001</name>
</gene>
<accession>A0A0S4XJG3</accession>
<protein>
    <submittedName>
        <fullName evidence="1">Uncharacterized protein</fullName>
    </submittedName>
</protein>